<name>A0A9W6X0A3_9STRA</name>
<gene>
    <name evidence="2" type="ORF">Pfra01_000445200</name>
</gene>
<sequence length="261" mass="27861">MIRVISLLSVFVSVISSDKAFTFDVVGMSTPTAAPHIIETSDRNTTAVAIFFDADIYQTNLTSGISSDHDDSYTEDSEIRNSGDSAGNVDAVKGLALSSSSLGPTTFIVGAIDATTTIKSTYVNRVGTALDTSSATACYREAHIAKVCPLGFDSSLGTCWSQCPYSYPVECSLQCIRPNDDCALASVSKISVIAQSALSFATLGLYGDFKALRNGIQIECTRDIIGLVKSLAKYVGLPRFLTLRHLKPNCSQFSTSLTILF</sequence>
<feature type="chain" id="PRO_5040946654" evidence="1">
    <location>
        <begin position="18"/>
        <end position="261"/>
    </location>
</feature>
<protein>
    <submittedName>
        <fullName evidence="2">Unnamed protein product</fullName>
    </submittedName>
</protein>
<organism evidence="2 3">
    <name type="scientific">Phytophthora fragariaefolia</name>
    <dbReference type="NCBI Taxonomy" id="1490495"/>
    <lineage>
        <taxon>Eukaryota</taxon>
        <taxon>Sar</taxon>
        <taxon>Stramenopiles</taxon>
        <taxon>Oomycota</taxon>
        <taxon>Peronosporomycetes</taxon>
        <taxon>Peronosporales</taxon>
        <taxon>Peronosporaceae</taxon>
        <taxon>Phytophthora</taxon>
    </lineage>
</organism>
<comment type="caution">
    <text evidence="2">The sequence shown here is derived from an EMBL/GenBank/DDBJ whole genome shotgun (WGS) entry which is preliminary data.</text>
</comment>
<evidence type="ECO:0000256" key="1">
    <source>
        <dbReference type="SAM" id="SignalP"/>
    </source>
</evidence>
<evidence type="ECO:0000313" key="2">
    <source>
        <dbReference type="EMBL" id="GMF25192.1"/>
    </source>
</evidence>
<keyword evidence="3" id="KW-1185">Reference proteome</keyword>
<accession>A0A9W6X0A3</accession>
<feature type="signal peptide" evidence="1">
    <location>
        <begin position="1"/>
        <end position="17"/>
    </location>
</feature>
<evidence type="ECO:0000313" key="3">
    <source>
        <dbReference type="Proteomes" id="UP001165121"/>
    </source>
</evidence>
<proteinExistence type="predicted"/>
<dbReference type="Proteomes" id="UP001165121">
    <property type="component" value="Unassembled WGS sequence"/>
</dbReference>
<reference evidence="2" key="1">
    <citation type="submission" date="2023-04" db="EMBL/GenBank/DDBJ databases">
        <title>Phytophthora fragariaefolia NBRC 109709.</title>
        <authorList>
            <person name="Ichikawa N."/>
            <person name="Sato H."/>
            <person name="Tonouchi N."/>
        </authorList>
    </citation>
    <scope>NUCLEOTIDE SEQUENCE</scope>
    <source>
        <strain evidence="2">NBRC 109709</strain>
    </source>
</reference>
<dbReference type="EMBL" id="BSXT01000349">
    <property type="protein sequence ID" value="GMF25192.1"/>
    <property type="molecule type" value="Genomic_DNA"/>
</dbReference>
<keyword evidence="1" id="KW-0732">Signal</keyword>
<dbReference type="AlphaFoldDB" id="A0A9W6X0A3"/>